<feature type="signal peptide" evidence="1">
    <location>
        <begin position="1"/>
        <end position="18"/>
    </location>
</feature>
<evidence type="ECO:0000313" key="3">
    <source>
        <dbReference type="Proteomes" id="UP001221189"/>
    </source>
</evidence>
<gene>
    <name evidence="2" type="ORF">PRZ03_05230</name>
</gene>
<keyword evidence="1" id="KW-0732">Signal</keyword>
<organism evidence="2 3">
    <name type="scientific">Roseateles albus</name>
    <dbReference type="NCBI Taxonomy" id="2987525"/>
    <lineage>
        <taxon>Bacteria</taxon>
        <taxon>Pseudomonadati</taxon>
        <taxon>Pseudomonadota</taxon>
        <taxon>Betaproteobacteria</taxon>
        <taxon>Burkholderiales</taxon>
        <taxon>Sphaerotilaceae</taxon>
        <taxon>Roseateles</taxon>
    </lineage>
</organism>
<dbReference type="Proteomes" id="UP001221189">
    <property type="component" value="Unassembled WGS sequence"/>
</dbReference>
<accession>A0ABT5KAJ1</accession>
<dbReference type="EMBL" id="JAQQXT010000002">
    <property type="protein sequence ID" value="MDC8770966.1"/>
    <property type="molecule type" value="Genomic_DNA"/>
</dbReference>
<proteinExistence type="predicted"/>
<sequence length="219" mass="23834">MKRLLVSLLAAALLPAFAQTTGTAKVDPKNNKVSNPVVEKPKAKLMTRDELRACMDQADFNNNEAIAIKADQTTYNDTAAALKAEKAELQKGEEAGAAGTAALKKERDGILQMFEEIKAAAPKLEKAELEARNKDYQARAAAFDASVTTLNEGIKANLEKRKAFADKVDAFNASFKALEARQEAHFDKSDAWKTDCSKKAYDEADEKAIKKERAAAAPK</sequence>
<evidence type="ECO:0000256" key="1">
    <source>
        <dbReference type="SAM" id="SignalP"/>
    </source>
</evidence>
<evidence type="ECO:0000313" key="2">
    <source>
        <dbReference type="EMBL" id="MDC8770966.1"/>
    </source>
</evidence>
<feature type="chain" id="PRO_5046468955" evidence="1">
    <location>
        <begin position="19"/>
        <end position="219"/>
    </location>
</feature>
<name>A0ABT5KAJ1_9BURK</name>
<comment type="caution">
    <text evidence="2">The sequence shown here is derived from an EMBL/GenBank/DDBJ whole genome shotgun (WGS) entry which is preliminary data.</text>
</comment>
<keyword evidence="3" id="KW-1185">Reference proteome</keyword>
<reference evidence="2 3" key="1">
    <citation type="submission" date="2022-10" db="EMBL/GenBank/DDBJ databases">
        <title>Paucibacter sp. hw1 Genome sequencing.</title>
        <authorList>
            <person name="Park S."/>
        </authorList>
    </citation>
    <scope>NUCLEOTIDE SEQUENCE [LARGE SCALE GENOMIC DNA]</scope>
    <source>
        <strain evidence="3">hw1</strain>
    </source>
</reference>
<protein>
    <submittedName>
        <fullName evidence="2">Uncharacterized protein</fullName>
    </submittedName>
</protein>
<dbReference type="RefSeq" id="WP_263532121.1">
    <property type="nucleotide sequence ID" value="NZ_JAQQXT010000002.1"/>
</dbReference>